<organism evidence="2 3">
    <name type="scientific">Bacillus mycoides</name>
    <dbReference type="NCBI Taxonomy" id="1405"/>
    <lineage>
        <taxon>Bacteria</taxon>
        <taxon>Bacillati</taxon>
        <taxon>Bacillota</taxon>
        <taxon>Bacilli</taxon>
        <taxon>Bacillales</taxon>
        <taxon>Bacillaceae</taxon>
        <taxon>Bacillus</taxon>
        <taxon>Bacillus cereus group</taxon>
    </lineage>
</organism>
<sequence>MIYEANIHTRKKLVSMFEDFNNVVLLSYLQGHMGTAWVNDLKNPTVAQISVGIFTFYAGDSNAKETEELIRNIPERILVIVNSDEWRKRLETFHERKIDKFLRYKFKRNPKVFNHSKLKSFITALPKGYELRKIDKHIANNPTLHKVSKDFTSQFQSIDDYVNRGIGYSILYDGEVVCGASSYSIYDDGIEIELATDPNHRRKGLATVVSAALILDCLEKEQYPNWDAANSTSAKLAEKLGYVFDKAYDTYFVNNR</sequence>
<dbReference type="CDD" id="cd04301">
    <property type="entry name" value="NAT_SF"/>
    <property type="match status" value="1"/>
</dbReference>
<protein>
    <submittedName>
        <fullName evidence="2">GNAT acetyltransferase</fullName>
    </submittedName>
</protein>
<dbReference type="RefSeq" id="WP_070143446.1">
    <property type="nucleotide sequence ID" value="NZ_LXLT01000035.1"/>
</dbReference>
<dbReference type="PANTHER" id="PTHR31143">
    <property type="match status" value="1"/>
</dbReference>
<accession>A0A1E8B6Q0</accession>
<evidence type="ECO:0000313" key="3">
    <source>
        <dbReference type="Proteomes" id="UP000175706"/>
    </source>
</evidence>
<dbReference type="PATRIC" id="fig|86662.25.peg.2875"/>
<proteinExistence type="predicted"/>
<dbReference type="Pfam" id="PF12746">
    <property type="entry name" value="GNAT_acetyltran"/>
    <property type="match status" value="1"/>
</dbReference>
<dbReference type="InterPro" id="IPR042573">
    <property type="entry name" value="GNAT_acetyltra_N"/>
</dbReference>
<gene>
    <name evidence="2" type="ORF">BWGOE8_28230</name>
</gene>
<dbReference type="PANTHER" id="PTHR31143:SF2">
    <property type="entry name" value="FR47-LIKE DOMAIN-CONTAINING PROTEIN-RELATED"/>
    <property type="match status" value="1"/>
</dbReference>
<dbReference type="SUPFAM" id="SSF55729">
    <property type="entry name" value="Acyl-CoA N-acyltransferases (Nat)"/>
    <property type="match status" value="1"/>
</dbReference>
<evidence type="ECO:0000259" key="1">
    <source>
        <dbReference type="PROSITE" id="PS51186"/>
    </source>
</evidence>
<dbReference type="InterPro" id="IPR000182">
    <property type="entry name" value="GNAT_dom"/>
</dbReference>
<dbReference type="Gene3D" id="3.40.630.30">
    <property type="match status" value="1"/>
</dbReference>
<dbReference type="Gene3D" id="3.40.630.110">
    <property type="entry name" value="GNAT acetyltransferase-like"/>
    <property type="match status" value="1"/>
</dbReference>
<dbReference type="AlphaFoldDB" id="A0A1E8B6Q0"/>
<name>A0A1E8B6Q0_BACMY</name>
<dbReference type="EMBL" id="LXLT01000035">
    <property type="protein sequence ID" value="OFD78313.1"/>
    <property type="molecule type" value="Genomic_DNA"/>
</dbReference>
<dbReference type="GO" id="GO:0016747">
    <property type="term" value="F:acyltransferase activity, transferring groups other than amino-acyl groups"/>
    <property type="evidence" value="ECO:0007669"/>
    <property type="project" value="InterPro"/>
</dbReference>
<dbReference type="PROSITE" id="PS51186">
    <property type="entry name" value="GNAT"/>
    <property type="match status" value="1"/>
</dbReference>
<dbReference type="InterPro" id="IPR027365">
    <property type="entry name" value="GNAT_acetyltra_YdfB-like"/>
</dbReference>
<reference evidence="2 3" key="1">
    <citation type="submission" date="2016-05" db="EMBL/GenBank/DDBJ databases">
        <title>Bacillus thuringiensis and Bacillus weihenstephanensis as novel biocontrol agents of wilt causing Verticillium species.</title>
        <authorList>
            <person name="Hollensteiner J."/>
            <person name="Wemheuer F."/>
            <person name="Harting R."/>
            <person name="Kolarzyk A."/>
            <person name="Diaz-Valerio S."/>
            <person name="Poehlein A."/>
            <person name="Brzuszkiewicz E."/>
            <person name="Nesemann K."/>
            <person name="Braus-Stromeyer S."/>
            <person name="Braus G."/>
            <person name="Daniel R."/>
            <person name="Liesegang H."/>
        </authorList>
    </citation>
    <scope>NUCLEOTIDE SEQUENCE [LARGE SCALE GENOMIC DNA]</scope>
    <source>
        <strain evidence="2 3">GOE8</strain>
    </source>
</reference>
<feature type="domain" description="N-acetyltransferase" evidence="1">
    <location>
        <begin position="129"/>
        <end position="256"/>
    </location>
</feature>
<dbReference type="Proteomes" id="UP000175706">
    <property type="component" value="Unassembled WGS sequence"/>
</dbReference>
<evidence type="ECO:0000313" key="2">
    <source>
        <dbReference type="EMBL" id="OFD78313.1"/>
    </source>
</evidence>
<dbReference type="InterPro" id="IPR016181">
    <property type="entry name" value="Acyl_CoA_acyltransferase"/>
</dbReference>
<comment type="caution">
    <text evidence="2">The sequence shown here is derived from an EMBL/GenBank/DDBJ whole genome shotgun (WGS) entry which is preliminary data.</text>
</comment>